<name>A0ABU4JMH2_9FLAO</name>
<keyword evidence="2" id="KW-1185">Reference proteome</keyword>
<dbReference type="Proteomes" id="UP001204439">
    <property type="component" value="Unassembled WGS sequence"/>
</dbReference>
<reference evidence="1 2" key="1">
    <citation type="submission" date="2023-11" db="EMBL/GenBank/DDBJ databases">
        <title>First isolation, identification, and characterization of non-pathogenic Epilithonimonas ginsengisoli isolated from diseased farmed rainbow trout (Oncorhynchus mykiss) in Chile.</title>
        <authorList>
            <person name="Miranda C.D."/>
            <person name="Irgang R."/>
            <person name="Concha C."/>
            <person name="Rojas R."/>
            <person name="Avendano R."/>
        </authorList>
    </citation>
    <scope>NUCLEOTIDE SEQUENCE [LARGE SCALE GENOMIC DNA]</scope>
    <source>
        <strain evidence="1 2">FP99</strain>
    </source>
</reference>
<dbReference type="RefSeq" id="WP_318767767.1">
    <property type="nucleotide sequence ID" value="NZ_JAMXLT020000048.1"/>
</dbReference>
<accession>A0ABU4JMH2</accession>
<evidence type="ECO:0000313" key="1">
    <source>
        <dbReference type="EMBL" id="MDW8550886.1"/>
    </source>
</evidence>
<evidence type="ECO:0000313" key="2">
    <source>
        <dbReference type="Proteomes" id="UP001204439"/>
    </source>
</evidence>
<dbReference type="EMBL" id="JAMXLT020000048">
    <property type="protein sequence ID" value="MDW8550886.1"/>
    <property type="molecule type" value="Genomic_DNA"/>
</dbReference>
<sequence>MYNLIHHIEIEDKKGSYVEVPFVSEITIEKTIANLSDTATVSFAIFNFNNHIIISDLDDSENKLYKLFKRGQKIRIFLGYDEELRLEFVGYIKEVTTDETGAKLICEDELFIFREKNIPNKTFTPANVKQIAQHVCRIINPKIRVVCEYDMSYEKFTIIDATGFDVLSQLQQDTGANIFFKSVFSNAIGNTVQIDESNFKNQLSGSEYQISSNNSKFKESDLELHISMPYMKKNTEIECAFSFQHNIETGQLQYIDSRDNKVKVKVTSVSINGEIRTEEFGSTGGTEKEFKVNRLSKAEMKKRAKMEHFKLMQPHYTGTFDFWLIPFVEPNYSI</sequence>
<proteinExistence type="predicted"/>
<organism evidence="1 2">
    <name type="scientific">Epilithonimonas ginsengisoli</name>
    <dbReference type="NCBI Taxonomy" id="1245592"/>
    <lineage>
        <taxon>Bacteria</taxon>
        <taxon>Pseudomonadati</taxon>
        <taxon>Bacteroidota</taxon>
        <taxon>Flavobacteriia</taxon>
        <taxon>Flavobacteriales</taxon>
        <taxon>Weeksellaceae</taxon>
        <taxon>Chryseobacterium group</taxon>
        <taxon>Epilithonimonas</taxon>
    </lineage>
</organism>
<protein>
    <submittedName>
        <fullName evidence="1">Uncharacterized protein</fullName>
    </submittedName>
</protein>
<comment type="caution">
    <text evidence="1">The sequence shown here is derived from an EMBL/GenBank/DDBJ whole genome shotgun (WGS) entry which is preliminary data.</text>
</comment>
<gene>
    <name evidence="1" type="ORF">NG800_018310</name>
</gene>
<feature type="non-terminal residue" evidence="1">
    <location>
        <position position="334"/>
    </location>
</feature>